<dbReference type="EMBL" id="CP017305">
    <property type="protein sequence ID" value="AOS82753.1"/>
    <property type="molecule type" value="Genomic_DNA"/>
</dbReference>
<dbReference type="STRING" id="274537.BIU88_00460"/>
<dbReference type="Gene3D" id="3.40.50.2000">
    <property type="entry name" value="Glycogen Phosphorylase B"/>
    <property type="match status" value="1"/>
</dbReference>
<dbReference type="CDD" id="cd03801">
    <property type="entry name" value="GT4_PimA-like"/>
    <property type="match status" value="1"/>
</dbReference>
<dbReference type="SUPFAM" id="SSF53756">
    <property type="entry name" value="UDP-Glycosyltransferase/glycogen phosphorylase"/>
    <property type="match status" value="1"/>
</dbReference>
<dbReference type="PANTHER" id="PTHR12526">
    <property type="entry name" value="GLYCOSYLTRANSFERASE"/>
    <property type="match status" value="1"/>
</dbReference>
<evidence type="ECO:0000313" key="1">
    <source>
        <dbReference type="EMBL" id="AOS82753.1"/>
    </source>
</evidence>
<accession>A0A1D8CY74</accession>
<evidence type="ECO:0000313" key="2">
    <source>
        <dbReference type="Proteomes" id="UP000095185"/>
    </source>
</evidence>
<name>A0A1D8CY74_CHLLM</name>
<dbReference type="Pfam" id="PF13692">
    <property type="entry name" value="Glyco_trans_1_4"/>
    <property type="match status" value="1"/>
</dbReference>
<protein>
    <submittedName>
        <fullName evidence="1">Uncharacterized protein</fullName>
    </submittedName>
</protein>
<keyword evidence="2" id="KW-1185">Reference proteome</keyword>
<reference evidence="1" key="1">
    <citation type="submission" date="2016-09" db="EMBL/GenBank/DDBJ databases">
        <title>Genome sequence of Chlorobaculum limnaeum.</title>
        <authorList>
            <person name="Liu Z."/>
            <person name="Tank M."/>
            <person name="Bryant D.A."/>
        </authorList>
    </citation>
    <scope>NUCLEOTIDE SEQUENCE [LARGE SCALE GENOMIC DNA]</scope>
    <source>
        <strain evidence="1">DSM 1677</strain>
    </source>
</reference>
<sequence length="288" mass="33587">MKLLIKIVKLAKDCDIISFHAMPTALPYIGWFLPVISKYFKKPLIYRAFGGLYYADLLWPSRIIARYMLKKSDLVLLQTKELMNRAFKEKFINVDYFPTARPMSMMKNHEIKACKRFVYIGHLKVAKGLQYLVEAAEKLPDDAFVDVYGPWYDLPKETFKFRKKIQYKGVLNAGDVLNTLCTYHALVFPSFMEEEGYSGIIMEAYSVGIPVIATKWKALPEIVEDGKTGVLIEPRSDEDILRAMNMLYHDSDYYMKLRDGVMSERIKYSQQRQTEKFVRICNDMTIRN</sequence>
<dbReference type="Proteomes" id="UP000095185">
    <property type="component" value="Chromosome"/>
</dbReference>
<gene>
    <name evidence="1" type="ORF">BIU88_00460</name>
</gene>
<proteinExistence type="predicted"/>
<dbReference type="AlphaFoldDB" id="A0A1D8CY74"/>
<dbReference type="KEGG" id="clz:BIU88_00460"/>
<organism evidence="1 2">
    <name type="scientific">Chlorobaculum limnaeum</name>
    <dbReference type="NCBI Taxonomy" id="274537"/>
    <lineage>
        <taxon>Bacteria</taxon>
        <taxon>Pseudomonadati</taxon>
        <taxon>Chlorobiota</taxon>
        <taxon>Chlorobiia</taxon>
        <taxon>Chlorobiales</taxon>
        <taxon>Chlorobiaceae</taxon>
        <taxon>Chlorobaculum</taxon>
    </lineage>
</organism>